<proteinExistence type="predicted"/>
<dbReference type="AlphaFoldDB" id="A0AAV4RAH3"/>
<evidence type="ECO:0000313" key="1">
    <source>
        <dbReference type="EMBL" id="GIY17619.1"/>
    </source>
</evidence>
<organism evidence="1 2">
    <name type="scientific">Caerostris darwini</name>
    <dbReference type="NCBI Taxonomy" id="1538125"/>
    <lineage>
        <taxon>Eukaryota</taxon>
        <taxon>Metazoa</taxon>
        <taxon>Ecdysozoa</taxon>
        <taxon>Arthropoda</taxon>
        <taxon>Chelicerata</taxon>
        <taxon>Arachnida</taxon>
        <taxon>Araneae</taxon>
        <taxon>Araneomorphae</taxon>
        <taxon>Entelegynae</taxon>
        <taxon>Araneoidea</taxon>
        <taxon>Araneidae</taxon>
        <taxon>Caerostris</taxon>
    </lineage>
</organism>
<protein>
    <submittedName>
        <fullName evidence="1">Uncharacterized protein</fullName>
    </submittedName>
</protein>
<evidence type="ECO:0000313" key="2">
    <source>
        <dbReference type="Proteomes" id="UP001054837"/>
    </source>
</evidence>
<reference evidence="1 2" key="1">
    <citation type="submission" date="2021-06" db="EMBL/GenBank/DDBJ databases">
        <title>Caerostris darwini draft genome.</title>
        <authorList>
            <person name="Kono N."/>
            <person name="Arakawa K."/>
        </authorList>
    </citation>
    <scope>NUCLEOTIDE SEQUENCE [LARGE SCALE GENOMIC DNA]</scope>
</reference>
<comment type="caution">
    <text evidence="1">The sequence shown here is derived from an EMBL/GenBank/DDBJ whole genome shotgun (WGS) entry which is preliminary data.</text>
</comment>
<accession>A0AAV4RAH3</accession>
<sequence>MKRQYLIDNKESSDCCLLINDQNYPTYEYSVSIFVLFFGSEPIYGDDGVEGRKECEEAYRALITMGQQMGPTLGNGPSKYGMRIK</sequence>
<dbReference type="Proteomes" id="UP001054837">
    <property type="component" value="Unassembled WGS sequence"/>
</dbReference>
<gene>
    <name evidence="1" type="ORF">CDAR_376591</name>
</gene>
<keyword evidence="2" id="KW-1185">Reference proteome</keyword>
<dbReference type="EMBL" id="BPLQ01005814">
    <property type="protein sequence ID" value="GIY17619.1"/>
    <property type="molecule type" value="Genomic_DNA"/>
</dbReference>
<name>A0AAV4RAH3_9ARAC</name>